<dbReference type="InterPro" id="IPR018490">
    <property type="entry name" value="cNMP-bd_dom_sf"/>
</dbReference>
<dbReference type="PROSITE" id="PS00889">
    <property type="entry name" value="CNMP_BINDING_2"/>
    <property type="match status" value="2"/>
</dbReference>
<protein>
    <recommendedName>
        <fullName evidence="1">Cyclic nucleotide-binding domain-containing protein</fullName>
    </recommendedName>
</protein>
<dbReference type="PROSITE" id="PS50042">
    <property type="entry name" value="CNMP_BINDING_3"/>
    <property type="match status" value="2"/>
</dbReference>
<keyword evidence="3" id="KW-1185">Reference proteome</keyword>
<dbReference type="InterPro" id="IPR014710">
    <property type="entry name" value="RmlC-like_jellyroll"/>
</dbReference>
<feature type="domain" description="Cyclic nucleotide-binding" evidence="1">
    <location>
        <begin position="5"/>
        <end position="98"/>
    </location>
</feature>
<dbReference type="Proteomes" id="UP001165060">
    <property type="component" value="Unassembled WGS sequence"/>
</dbReference>
<feature type="domain" description="Cyclic nucleotide-binding" evidence="1">
    <location>
        <begin position="125"/>
        <end position="227"/>
    </location>
</feature>
<comment type="caution">
    <text evidence="2">The sequence shown here is derived from an EMBL/GenBank/DDBJ whole genome shotgun (WGS) entry which is preliminary data.</text>
</comment>
<evidence type="ECO:0000259" key="1">
    <source>
        <dbReference type="PROSITE" id="PS50042"/>
    </source>
</evidence>
<dbReference type="InterPro" id="IPR000595">
    <property type="entry name" value="cNMP-bd_dom"/>
</dbReference>
<organism evidence="2 3">
    <name type="scientific">Tetraparma gracilis</name>
    <dbReference type="NCBI Taxonomy" id="2962635"/>
    <lineage>
        <taxon>Eukaryota</taxon>
        <taxon>Sar</taxon>
        <taxon>Stramenopiles</taxon>
        <taxon>Ochrophyta</taxon>
        <taxon>Bolidophyceae</taxon>
        <taxon>Parmales</taxon>
        <taxon>Triparmaceae</taxon>
        <taxon>Tetraparma</taxon>
    </lineage>
</organism>
<sequence length="274" mass="30477">MGAFDLLSTLFEVESIPGKQNIFSVGDEAKKFYVICEGCVRISSIDGDGNDFMLSMLKKNDVFGEIALLEHTNRTATARAFEPVLVLSITKAKFDRLFEVFPEFEAVLKPFVAHRTANTLKKVKAFTKLTVDKMEVLGGLMEFRDYEKGRVIELEGEYSASLYIVVQGSVSASCVRSGQETLLSVTEGGGVLGEMALLTGRERSATLKALENTQCLKLGGDKFRRFLPFAPEIMDDLVKLAQQRRRRSIEVDAENSLDIVDVDNDVENKLAGRW</sequence>
<accession>A0ABQ6M633</accession>
<gene>
    <name evidence="2" type="ORF">TeGR_g1579</name>
</gene>
<evidence type="ECO:0000313" key="3">
    <source>
        <dbReference type="Proteomes" id="UP001165060"/>
    </source>
</evidence>
<evidence type="ECO:0000313" key="2">
    <source>
        <dbReference type="EMBL" id="GMI20245.1"/>
    </source>
</evidence>
<dbReference type="PANTHER" id="PTHR23011:SF28">
    <property type="entry name" value="CYCLIC NUCLEOTIDE-BINDING DOMAIN CONTAINING PROTEIN"/>
    <property type="match status" value="1"/>
</dbReference>
<dbReference type="SUPFAM" id="SSF51206">
    <property type="entry name" value="cAMP-binding domain-like"/>
    <property type="match status" value="2"/>
</dbReference>
<proteinExistence type="predicted"/>
<dbReference type="SMART" id="SM00100">
    <property type="entry name" value="cNMP"/>
    <property type="match status" value="2"/>
</dbReference>
<name>A0ABQ6M633_9STRA</name>
<dbReference type="CDD" id="cd00038">
    <property type="entry name" value="CAP_ED"/>
    <property type="match status" value="2"/>
</dbReference>
<reference evidence="2 3" key="1">
    <citation type="journal article" date="2023" name="Commun. Biol.">
        <title>Genome analysis of Parmales, the sister group of diatoms, reveals the evolutionary specialization of diatoms from phago-mixotrophs to photoautotrophs.</title>
        <authorList>
            <person name="Ban H."/>
            <person name="Sato S."/>
            <person name="Yoshikawa S."/>
            <person name="Yamada K."/>
            <person name="Nakamura Y."/>
            <person name="Ichinomiya M."/>
            <person name="Sato N."/>
            <person name="Blanc-Mathieu R."/>
            <person name="Endo H."/>
            <person name="Kuwata A."/>
            <person name="Ogata H."/>
        </authorList>
    </citation>
    <scope>NUCLEOTIDE SEQUENCE [LARGE SCALE GENOMIC DNA]</scope>
</reference>
<dbReference type="PANTHER" id="PTHR23011">
    <property type="entry name" value="CYCLIC NUCLEOTIDE-BINDING DOMAIN CONTAINING PROTEIN"/>
    <property type="match status" value="1"/>
</dbReference>
<dbReference type="EMBL" id="BRYB01003764">
    <property type="protein sequence ID" value="GMI20245.1"/>
    <property type="molecule type" value="Genomic_DNA"/>
</dbReference>
<dbReference type="InterPro" id="IPR018488">
    <property type="entry name" value="cNMP-bd_CS"/>
</dbReference>
<dbReference type="Gene3D" id="2.60.120.10">
    <property type="entry name" value="Jelly Rolls"/>
    <property type="match status" value="2"/>
</dbReference>
<dbReference type="Pfam" id="PF00027">
    <property type="entry name" value="cNMP_binding"/>
    <property type="match status" value="2"/>
</dbReference>